<organism evidence="7 8">
    <name type="scientific">Minwuia thermotolerans</name>
    <dbReference type="NCBI Taxonomy" id="2056226"/>
    <lineage>
        <taxon>Bacteria</taxon>
        <taxon>Pseudomonadati</taxon>
        <taxon>Pseudomonadota</taxon>
        <taxon>Alphaproteobacteria</taxon>
        <taxon>Minwuiales</taxon>
        <taxon>Minwuiaceae</taxon>
        <taxon>Minwuia</taxon>
    </lineage>
</organism>
<dbReference type="EMBL" id="PHIG01000031">
    <property type="protein sequence ID" value="PJK30070.1"/>
    <property type="molecule type" value="Genomic_DNA"/>
</dbReference>
<keyword evidence="4" id="KW-0378">Hydrolase</keyword>
<keyword evidence="5" id="KW-0326">Glycosidase</keyword>
<dbReference type="InterPro" id="IPR036962">
    <property type="entry name" value="Glyco_hydro_3_N_sf"/>
</dbReference>
<name>A0A2M9G2Z1_9PROT</name>
<dbReference type="SUPFAM" id="SSF51445">
    <property type="entry name" value="(Trans)glycosidases"/>
    <property type="match status" value="1"/>
</dbReference>
<dbReference type="InterPro" id="IPR050226">
    <property type="entry name" value="NagZ_Beta-hexosaminidase"/>
</dbReference>
<comment type="caution">
    <text evidence="7">The sequence shown here is derived from an EMBL/GenBank/DDBJ whole genome shotgun (WGS) entry which is preliminary data.</text>
</comment>
<reference evidence="7 8" key="1">
    <citation type="submission" date="2017-11" db="EMBL/GenBank/DDBJ databases">
        <title>Draft genome sequence of Rhizobiales bacterium SY3-13.</title>
        <authorList>
            <person name="Sun C."/>
        </authorList>
    </citation>
    <scope>NUCLEOTIDE SEQUENCE [LARGE SCALE GENOMIC DNA]</scope>
    <source>
        <strain evidence="7 8">SY3-13</strain>
    </source>
</reference>
<evidence type="ECO:0000256" key="1">
    <source>
        <dbReference type="ARBA" id="ARBA00001231"/>
    </source>
</evidence>
<proteinExistence type="inferred from homology"/>
<comment type="similarity">
    <text evidence="2">Belongs to the glycosyl hydrolase 3 family.</text>
</comment>
<dbReference type="PANTHER" id="PTHR30480:SF13">
    <property type="entry name" value="BETA-HEXOSAMINIDASE"/>
    <property type="match status" value="1"/>
</dbReference>
<dbReference type="AlphaFoldDB" id="A0A2M9G2Z1"/>
<dbReference type="PANTHER" id="PTHR30480">
    <property type="entry name" value="BETA-HEXOSAMINIDASE-RELATED"/>
    <property type="match status" value="1"/>
</dbReference>
<accession>A0A2M9G2Z1</accession>
<dbReference type="Pfam" id="PF00933">
    <property type="entry name" value="Glyco_hydro_3"/>
    <property type="match status" value="1"/>
</dbReference>
<dbReference type="Proteomes" id="UP000229498">
    <property type="component" value="Unassembled WGS sequence"/>
</dbReference>
<comment type="catalytic activity">
    <reaction evidence="1">
        <text>Hydrolysis of terminal non-reducing N-acetyl-D-hexosamine residues in N-acetyl-beta-D-hexosaminides.</text>
        <dbReference type="EC" id="3.2.1.52"/>
    </reaction>
</comment>
<dbReference type="EC" id="3.2.1.52" evidence="3"/>
<sequence>MIPAVFGIAGTELKPEEAAFLADHRPLGVILFRRNVDNPDQVRRLTDAVRGALDAAGPCLWVDQEGGRVQRLSPPHWEALPSARRIGQAFDRDPQDGEYAAWLLGRIIADQAAAAGFDIVCAPVLDLAQTGGHDVIGDRAFHADPEVVALLGRAMADGLAAGGILAVSKHWPGHGRAWVDSHLELPVVETEPVLLEATDFAAFRRAADCAPIAMTAHIRYPAIDPDLPATLSTQIVEGIIRGWCGFDGFLVSDDIDMKALDGAPGDLARAALSAGCDAVLQCSGDFAVMTAVAEAIGGFSPAAVERWSRLSAARQAPDSVDRAQLLAELGEALV</sequence>
<dbReference type="GO" id="GO:0009254">
    <property type="term" value="P:peptidoglycan turnover"/>
    <property type="evidence" value="ECO:0007669"/>
    <property type="project" value="TreeGrafter"/>
</dbReference>
<keyword evidence="8" id="KW-1185">Reference proteome</keyword>
<dbReference type="GO" id="GO:0005975">
    <property type="term" value="P:carbohydrate metabolic process"/>
    <property type="evidence" value="ECO:0007669"/>
    <property type="project" value="InterPro"/>
</dbReference>
<gene>
    <name evidence="7" type="ORF">CVT23_09940</name>
</gene>
<dbReference type="InterPro" id="IPR017853">
    <property type="entry name" value="GH"/>
</dbReference>
<protein>
    <recommendedName>
        <fullName evidence="3">beta-N-acetylhexosaminidase</fullName>
        <ecNumber evidence="3">3.2.1.52</ecNumber>
    </recommendedName>
</protein>
<evidence type="ECO:0000256" key="2">
    <source>
        <dbReference type="ARBA" id="ARBA00005336"/>
    </source>
</evidence>
<dbReference type="RefSeq" id="WP_109793343.1">
    <property type="nucleotide sequence ID" value="NZ_PHIG01000031.1"/>
</dbReference>
<evidence type="ECO:0000313" key="8">
    <source>
        <dbReference type="Proteomes" id="UP000229498"/>
    </source>
</evidence>
<dbReference type="GO" id="GO:0004563">
    <property type="term" value="F:beta-N-acetylhexosaminidase activity"/>
    <property type="evidence" value="ECO:0007669"/>
    <property type="project" value="UniProtKB-EC"/>
</dbReference>
<evidence type="ECO:0000256" key="5">
    <source>
        <dbReference type="ARBA" id="ARBA00023295"/>
    </source>
</evidence>
<evidence type="ECO:0000259" key="6">
    <source>
        <dbReference type="Pfam" id="PF00933"/>
    </source>
</evidence>
<dbReference type="Gene3D" id="3.20.20.300">
    <property type="entry name" value="Glycoside hydrolase, family 3, N-terminal domain"/>
    <property type="match status" value="1"/>
</dbReference>
<dbReference type="NCBIfam" id="NF003740">
    <property type="entry name" value="PRK05337.1"/>
    <property type="match status" value="1"/>
</dbReference>
<dbReference type="OrthoDB" id="9786661at2"/>
<evidence type="ECO:0000313" key="7">
    <source>
        <dbReference type="EMBL" id="PJK30070.1"/>
    </source>
</evidence>
<evidence type="ECO:0000256" key="4">
    <source>
        <dbReference type="ARBA" id="ARBA00022801"/>
    </source>
</evidence>
<dbReference type="InterPro" id="IPR001764">
    <property type="entry name" value="Glyco_hydro_3_N"/>
</dbReference>
<evidence type="ECO:0000256" key="3">
    <source>
        <dbReference type="ARBA" id="ARBA00012663"/>
    </source>
</evidence>
<feature type="domain" description="Glycoside hydrolase family 3 N-terminal" evidence="6">
    <location>
        <begin position="13"/>
        <end position="296"/>
    </location>
</feature>